<dbReference type="Pfam" id="PF20710">
    <property type="entry name" value="DUF6824"/>
    <property type="match status" value="1"/>
</dbReference>
<reference evidence="3" key="2">
    <citation type="submission" date="2021-04" db="EMBL/GenBank/DDBJ databases">
        <authorList>
            <person name="Podell S."/>
        </authorList>
    </citation>
    <scope>NUCLEOTIDE SEQUENCE</scope>
    <source>
        <strain evidence="3">Hildebrandi</strain>
    </source>
</reference>
<proteinExistence type="predicted"/>
<reference evidence="3" key="1">
    <citation type="journal article" date="2021" name="Sci. Rep.">
        <title>Diploid genomic architecture of Nitzschia inconspicua, an elite biomass production diatom.</title>
        <authorList>
            <person name="Oliver A."/>
            <person name="Podell S."/>
            <person name="Pinowska A."/>
            <person name="Traller J.C."/>
            <person name="Smith S.R."/>
            <person name="McClure R."/>
            <person name="Beliaev A."/>
            <person name="Bohutskyi P."/>
            <person name="Hill E.A."/>
            <person name="Rabines A."/>
            <person name="Zheng H."/>
            <person name="Allen L.Z."/>
            <person name="Kuo A."/>
            <person name="Grigoriev I.V."/>
            <person name="Allen A.E."/>
            <person name="Hazlebeck D."/>
            <person name="Allen E.E."/>
        </authorList>
    </citation>
    <scope>NUCLEOTIDE SEQUENCE</scope>
    <source>
        <strain evidence="3">Hildebrandi</strain>
    </source>
</reference>
<protein>
    <recommendedName>
        <fullName evidence="2">DUF6824 domain-containing protein</fullName>
    </recommendedName>
</protein>
<accession>A0A9K3LVQ1</accession>
<feature type="region of interest" description="Disordered" evidence="1">
    <location>
        <begin position="329"/>
        <end position="363"/>
    </location>
</feature>
<feature type="region of interest" description="Disordered" evidence="1">
    <location>
        <begin position="144"/>
        <end position="181"/>
    </location>
</feature>
<feature type="domain" description="DUF6824" evidence="2">
    <location>
        <begin position="45"/>
        <end position="130"/>
    </location>
</feature>
<feature type="region of interest" description="Disordered" evidence="1">
    <location>
        <begin position="385"/>
        <end position="434"/>
    </location>
</feature>
<dbReference type="Proteomes" id="UP000693970">
    <property type="component" value="Unassembled WGS sequence"/>
</dbReference>
<keyword evidence="4" id="KW-1185">Reference proteome</keyword>
<evidence type="ECO:0000313" key="3">
    <source>
        <dbReference type="EMBL" id="KAG7367576.1"/>
    </source>
</evidence>
<feature type="compositionally biased region" description="Basic residues" evidence="1">
    <location>
        <begin position="425"/>
        <end position="434"/>
    </location>
</feature>
<feature type="compositionally biased region" description="Basic and acidic residues" evidence="1">
    <location>
        <begin position="405"/>
        <end position="419"/>
    </location>
</feature>
<comment type="caution">
    <text evidence="3">The sequence shown here is derived from an EMBL/GenBank/DDBJ whole genome shotgun (WGS) entry which is preliminary data.</text>
</comment>
<dbReference type="OrthoDB" id="48019at2759"/>
<organism evidence="3 4">
    <name type="scientific">Nitzschia inconspicua</name>
    <dbReference type="NCBI Taxonomy" id="303405"/>
    <lineage>
        <taxon>Eukaryota</taxon>
        <taxon>Sar</taxon>
        <taxon>Stramenopiles</taxon>
        <taxon>Ochrophyta</taxon>
        <taxon>Bacillariophyta</taxon>
        <taxon>Bacillariophyceae</taxon>
        <taxon>Bacillariophycidae</taxon>
        <taxon>Bacillariales</taxon>
        <taxon>Bacillariaceae</taxon>
        <taxon>Nitzschia</taxon>
    </lineage>
</organism>
<name>A0A9K3LVQ1_9STRA</name>
<gene>
    <name evidence="3" type="ORF">IV203_030247</name>
</gene>
<sequence>MESNQCGEEEEIPTTTTDVGKMPPRMMSVDDSVMLPENYNPTDDDVICSWARQNHSHRNERFRMLIEKYAPIYDELSTKYQKSGIIGKIVNEVRRKSPGAGFVRKDFYSGRWFEIGNEKARDKVGHAIRKASAFLGEKQAAAKKSPTKKVWRSTKKKHKTKKNKHCTVLESTPSSQGGIVGETPPILLHDSSVMNRDFGQDNNKNLRAHGTVATLLTTPSLDPPVFPMASSYASSNMASFPSTSSGHGLGIIGSLIGYSGATPTHMAAIRLGLDNITTSDSYRLLQTIQARQFLSNMTQQQQHQLQQQQQQLQLQQLQQQQAMNIWRQSNETSLTTRNERDFVRGRASSSVESRLGMSPQSTSTLRLGLFPPAALLQQALQRGSVESLPTPSAKLPTGSFVHSGSSEDRRKSEDQEPRSRSQGSSKKHPSRFTF</sequence>
<dbReference type="AlphaFoldDB" id="A0A9K3LVQ1"/>
<dbReference type="EMBL" id="JAGRRH010000007">
    <property type="protein sequence ID" value="KAG7367576.1"/>
    <property type="molecule type" value="Genomic_DNA"/>
</dbReference>
<dbReference type="InterPro" id="IPR049227">
    <property type="entry name" value="DUF6824"/>
</dbReference>
<feature type="compositionally biased region" description="Polar residues" evidence="1">
    <location>
        <begin position="347"/>
        <end position="363"/>
    </location>
</feature>
<evidence type="ECO:0000313" key="4">
    <source>
        <dbReference type="Proteomes" id="UP000693970"/>
    </source>
</evidence>
<evidence type="ECO:0000259" key="2">
    <source>
        <dbReference type="Pfam" id="PF20710"/>
    </source>
</evidence>
<feature type="compositionally biased region" description="Basic residues" evidence="1">
    <location>
        <begin position="145"/>
        <end position="165"/>
    </location>
</feature>
<feature type="region of interest" description="Disordered" evidence="1">
    <location>
        <begin position="1"/>
        <end position="24"/>
    </location>
</feature>
<evidence type="ECO:0000256" key="1">
    <source>
        <dbReference type="SAM" id="MobiDB-lite"/>
    </source>
</evidence>